<feature type="compositionally biased region" description="Low complexity" evidence="3">
    <location>
        <begin position="677"/>
        <end position="691"/>
    </location>
</feature>
<dbReference type="SUPFAM" id="SSF55816">
    <property type="entry name" value="5'-nucleotidase (syn. UDP-sugar hydrolase), C-terminal domain"/>
    <property type="match status" value="1"/>
</dbReference>
<evidence type="ECO:0000259" key="6">
    <source>
        <dbReference type="Pfam" id="PF02872"/>
    </source>
</evidence>
<evidence type="ECO:0000313" key="7">
    <source>
        <dbReference type="EMBL" id="MBM6818881.1"/>
    </source>
</evidence>
<evidence type="ECO:0000256" key="1">
    <source>
        <dbReference type="ARBA" id="ARBA00022729"/>
    </source>
</evidence>
<evidence type="ECO:0000256" key="4">
    <source>
        <dbReference type="SAM" id="Phobius"/>
    </source>
</evidence>
<dbReference type="InterPro" id="IPR036907">
    <property type="entry name" value="5'-Nucleotdase_C_sf"/>
</dbReference>
<dbReference type="Proteomes" id="UP000767334">
    <property type="component" value="Unassembled WGS sequence"/>
</dbReference>
<dbReference type="PANTHER" id="PTHR11575">
    <property type="entry name" value="5'-NUCLEOTIDASE-RELATED"/>
    <property type="match status" value="1"/>
</dbReference>
<feature type="signal peptide" evidence="2">
    <location>
        <begin position="1"/>
        <end position="19"/>
    </location>
</feature>
<dbReference type="RefSeq" id="WP_204572030.1">
    <property type="nucleotide sequence ID" value="NZ_JACJLL010000026.1"/>
</dbReference>
<keyword evidence="8" id="KW-1185">Reference proteome</keyword>
<feature type="domain" description="Calcineurin-like phosphoesterase" evidence="5">
    <location>
        <begin position="63"/>
        <end position="280"/>
    </location>
</feature>
<proteinExistence type="inferred from homology"/>
<dbReference type="InterPro" id="IPR029052">
    <property type="entry name" value="Metallo-depent_PP-like"/>
</dbReference>
<dbReference type="InterPro" id="IPR006179">
    <property type="entry name" value="5_nucleotidase/apyrase"/>
</dbReference>
<comment type="similarity">
    <text evidence="2">Belongs to the 5'-nucleotidase family.</text>
</comment>
<sequence>MLKNKTKLLALITAFTISAGLITPVKSVKAEEINSEVVHNIENVALNEEEKSDDKSSNKVIEILSFNDFHGNVLENGKNIGAAKLTGIIKEYQKKDEASDTYGVATVSGGDIYQGTAISNILSGAPVSEMLKEIGIVASAIGNHEYDWGSDKIKPWADEVGFKFVAANLIDEATGEAPEYAEPYVMTTVDGINIAFIGIATPETLTSTKAENVVGLKFLDIVETIDKYSKIVRAEGADIVVALTHSPAVENSDGTITGEAAEIAENAADVDAVIAAHNHKFVDGFVQNSNTGKDVPVVQAGYNGRGLSVITFTFDENEEILNVDANTRQFYAESTTNEFPVDENVAESIAKYNEELAPTLLKEVAELNFDLDHDRYAGVTPLGVTVAEAMRQAGGTQVAIANGGGIRAPLTKGTLTLGDMYTILPFDNNVVTMKVTGAKLKELIQHGINPDGFGWGQYSGLTVWYDSATDEITSMRLSDGTKVQDDEYYTLTSIDFLMTGGDSYNFDGHIDPVIIGEMRDIIISQWEKGIDKLNYNLLIDGEDTAVIPEAMSGIIDTSIVTLINGNGSYESPLEMKINDVEINKVKTFLNNLKQLGSLEIEAEETDDYTVFKIKISLKDKSLEDIYITFNVDNTLTEVISAINELKEDNSVESNPEETPEETPETTPGESGNDENIESGNNTESNSTEGNNKLPQTGSPISSSQVVFIALVITAIGIVALKKKENIV</sequence>
<feature type="compositionally biased region" description="Acidic residues" evidence="3">
    <location>
        <begin position="654"/>
        <end position="663"/>
    </location>
</feature>
<accession>A0ABS2FEY0</accession>
<gene>
    <name evidence="7" type="ORF">H6A19_05950</name>
</gene>
<dbReference type="PRINTS" id="PR01607">
    <property type="entry name" value="APYRASEFAMLY"/>
</dbReference>
<evidence type="ECO:0000256" key="3">
    <source>
        <dbReference type="SAM" id="MobiDB-lite"/>
    </source>
</evidence>
<dbReference type="Pfam" id="PF00149">
    <property type="entry name" value="Metallophos"/>
    <property type="match status" value="1"/>
</dbReference>
<keyword evidence="4" id="KW-1133">Transmembrane helix</keyword>
<protein>
    <submittedName>
        <fullName evidence="7">5'-nucleotidase C-terminal domain-containing protein</fullName>
    </submittedName>
</protein>
<dbReference type="InterPro" id="IPR008334">
    <property type="entry name" value="5'-Nucleotdase_C"/>
</dbReference>
<evidence type="ECO:0000259" key="5">
    <source>
        <dbReference type="Pfam" id="PF00149"/>
    </source>
</evidence>
<keyword evidence="2" id="KW-0378">Hydrolase</keyword>
<keyword evidence="2" id="KW-0547">Nucleotide-binding</keyword>
<name>A0ABS2FEY0_9CLOT</name>
<feature type="domain" description="5'-Nucleotidase C-terminal" evidence="6">
    <location>
        <begin position="374"/>
        <end position="505"/>
    </location>
</feature>
<feature type="region of interest" description="Disordered" evidence="3">
    <location>
        <begin position="646"/>
        <end position="698"/>
    </location>
</feature>
<evidence type="ECO:0000256" key="2">
    <source>
        <dbReference type="RuleBase" id="RU362119"/>
    </source>
</evidence>
<feature type="chain" id="PRO_5044985149" evidence="2">
    <location>
        <begin position="20"/>
        <end position="727"/>
    </location>
</feature>
<comment type="caution">
    <text evidence="7">The sequence shown here is derived from an EMBL/GenBank/DDBJ whole genome shotgun (WGS) entry which is preliminary data.</text>
</comment>
<keyword evidence="4" id="KW-0812">Transmembrane</keyword>
<dbReference type="SUPFAM" id="SSF56300">
    <property type="entry name" value="Metallo-dependent phosphatases"/>
    <property type="match status" value="1"/>
</dbReference>
<dbReference type="EMBL" id="JACJLL010000026">
    <property type="protein sequence ID" value="MBM6818881.1"/>
    <property type="molecule type" value="Genomic_DNA"/>
</dbReference>
<dbReference type="CDD" id="cd00845">
    <property type="entry name" value="MPP_UshA_N_like"/>
    <property type="match status" value="1"/>
</dbReference>
<keyword evidence="4" id="KW-0472">Membrane</keyword>
<dbReference type="Gene3D" id="3.90.780.10">
    <property type="entry name" value="5'-Nucleotidase, C-terminal domain"/>
    <property type="match status" value="1"/>
</dbReference>
<evidence type="ECO:0000313" key="8">
    <source>
        <dbReference type="Proteomes" id="UP000767334"/>
    </source>
</evidence>
<feature type="transmembrane region" description="Helical" evidence="4">
    <location>
        <begin position="700"/>
        <end position="720"/>
    </location>
</feature>
<dbReference type="NCBIfam" id="TIGR01167">
    <property type="entry name" value="LPXTG_anchor"/>
    <property type="match status" value="1"/>
</dbReference>
<dbReference type="PANTHER" id="PTHR11575:SF24">
    <property type="entry name" value="5'-NUCLEOTIDASE"/>
    <property type="match status" value="1"/>
</dbReference>
<dbReference type="Pfam" id="PF02872">
    <property type="entry name" value="5_nucleotid_C"/>
    <property type="match status" value="1"/>
</dbReference>
<reference evidence="7 8" key="1">
    <citation type="journal article" date="2021" name="Sci. Rep.">
        <title>The distribution of antibiotic resistance genes in chicken gut microbiota commensals.</title>
        <authorList>
            <person name="Juricova H."/>
            <person name="Matiasovicova J."/>
            <person name="Kubasova T."/>
            <person name="Cejkova D."/>
            <person name="Rychlik I."/>
        </authorList>
    </citation>
    <scope>NUCLEOTIDE SEQUENCE [LARGE SCALE GENOMIC DNA]</scope>
    <source>
        <strain evidence="7 8">An435</strain>
    </source>
</reference>
<dbReference type="Gene3D" id="3.60.21.10">
    <property type="match status" value="1"/>
</dbReference>
<dbReference type="InterPro" id="IPR004843">
    <property type="entry name" value="Calcineurin-like_PHP"/>
</dbReference>
<organism evidence="7 8">
    <name type="scientific">Clostridium saudiense</name>
    <dbReference type="NCBI Taxonomy" id="1414720"/>
    <lineage>
        <taxon>Bacteria</taxon>
        <taxon>Bacillati</taxon>
        <taxon>Bacillota</taxon>
        <taxon>Clostridia</taxon>
        <taxon>Eubacteriales</taxon>
        <taxon>Clostridiaceae</taxon>
        <taxon>Clostridium</taxon>
    </lineage>
</organism>
<keyword evidence="1 2" id="KW-0732">Signal</keyword>